<protein>
    <recommendedName>
        <fullName evidence="5">TrbC/VIRB2 family protein</fullName>
    </recommendedName>
</protein>
<reference evidence="3 4" key="1">
    <citation type="journal article" date="2016" name="Nat. Commun.">
        <title>Thousands of microbial genomes shed light on interconnected biogeochemical processes in an aquifer system.</title>
        <authorList>
            <person name="Anantharaman K."/>
            <person name="Brown C.T."/>
            <person name="Hug L.A."/>
            <person name="Sharon I."/>
            <person name="Castelle C.J."/>
            <person name="Probst A.J."/>
            <person name="Thomas B.C."/>
            <person name="Singh A."/>
            <person name="Wilkins M.J."/>
            <person name="Karaoz U."/>
            <person name="Brodie E.L."/>
            <person name="Williams K.H."/>
            <person name="Hubbard S.S."/>
            <person name="Banfield J.F."/>
        </authorList>
    </citation>
    <scope>NUCLEOTIDE SEQUENCE [LARGE SCALE GENOMIC DNA]</scope>
</reference>
<feature type="chain" id="PRO_5009583194" description="TrbC/VIRB2 family protein" evidence="2">
    <location>
        <begin position="28"/>
        <end position="127"/>
    </location>
</feature>
<feature type="transmembrane region" description="Helical" evidence="1">
    <location>
        <begin position="93"/>
        <end position="120"/>
    </location>
</feature>
<feature type="transmembrane region" description="Helical" evidence="1">
    <location>
        <begin position="51"/>
        <end position="81"/>
    </location>
</feature>
<name>A0A1G2HWC5_9BACT</name>
<keyword evidence="1" id="KW-0472">Membrane</keyword>
<evidence type="ECO:0008006" key="5">
    <source>
        <dbReference type="Google" id="ProtNLM"/>
    </source>
</evidence>
<evidence type="ECO:0000256" key="2">
    <source>
        <dbReference type="SAM" id="SignalP"/>
    </source>
</evidence>
<dbReference type="AlphaFoldDB" id="A0A1G2HWC5"/>
<keyword evidence="2" id="KW-0732">Signal</keyword>
<evidence type="ECO:0000313" key="4">
    <source>
        <dbReference type="Proteomes" id="UP000179183"/>
    </source>
</evidence>
<organism evidence="3 4">
    <name type="scientific">Candidatus Staskawiczbacteria bacterium RIFCSPHIGHO2_02_FULL_33_16</name>
    <dbReference type="NCBI Taxonomy" id="1802204"/>
    <lineage>
        <taxon>Bacteria</taxon>
        <taxon>Candidatus Staskawicziibacteriota</taxon>
    </lineage>
</organism>
<sequence length="127" mass="13859">MNIRKILSFFILLIVLLMPLAPQLVSAAALVPCGGTGQARCELADIFQLILNIYNFLILVIATPLAGLMIVIGGVLILLSGINANWFNTGKKILMWSFISLLLIFGSWLIINVLLTAIGYTGAWHTF</sequence>
<accession>A0A1G2HWC5</accession>
<dbReference type="EMBL" id="MHOQ01000022">
    <property type="protein sequence ID" value="OGZ66775.1"/>
    <property type="molecule type" value="Genomic_DNA"/>
</dbReference>
<gene>
    <name evidence="3" type="ORF">A3D34_03635</name>
</gene>
<dbReference type="Proteomes" id="UP000179183">
    <property type="component" value="Unassembled WGS sequence"/>
</dbReference>
<keyword evidence="1" id="KW-1133">Transmembrane helix</keyword>
<comment type="caution">
    <text evidence="3">The sequence shown here is derived from an EMBL/GenBank/DDBJ whole genome shotgun (WGS) entry which is preliminary data.</text>
</comment>
<proteinExistence type="predicted"/>
<evidence type="ECO:0000256" key="1">
    <source>
        <dbReference type="SAM" id="Phobius"/>
    </source>
</evidence>
<feature type="signal peptide" evidence="2">
    <location>
        <begin position="1"/>
        <end position="27"/>
    </location>
</feature>
<keyword evidence="1" id="KW-0812">Transmembrane</keyword>
<evidence type="ECO:0000313" key="3">
    <source>
        <dbReference type="EMBL" id="OGZ66775.1"/>
    </source>
</evidence>